<gene>
    <name evidence="1" type="ORF">CON36_35030</name>
</gene>
<reference evidence="1 2" key="1">
    <citation type="submission" date="2017-09" db="EMBL/GenBank/DDBJ databases">
        <title>Large-scale bioinformatics analysis of Bacillus genomes uncovers conserved roles of natural products in bacterial physiology.</title>
        <authorList>
            <consortium name="Agbiome Team Llc"/>
            <person name="Bleich R.M."/>
            <person name="Grubbs K.J."/>
            <person name="Santa Maria K.C."/>
            <person name="Allen S.E."/>
            <person name="Farag S."/>
            <person name="Shank E.A."/>
            <person name="Bowers A."/>
        </authorList>
    </citation>
    <scope>NUCLEOTIDE SEQUENCE [LARGE SCALE GENOMIC DNA]</scope>
    <source>
        <strain evidence="1 2">AFS092789</strain>
    </source>
</reference>
<accession>A0A9X6SSD5</accession>
<dbReference type="EMBL" id="NVMX01000238">
    <property type="protein sequence ID" value="PDZ94207.1"/>
    <property type="molecule type" value="Genomic_DNA"/>
</dbReference>
<name>A0A9X6SSD5_BACCE</name>
<evidence type="ECO:0000313" key="1">
    <source>
        <dbReference type="EMBL" id="PDZ94207.1"/>
    </source>
</evidence>
<organism evidence="1 2">
    <name type="scientific">Bacillus cereus</name>
    <dbReference type="NCBI Taxonomy" id="1396"/>
    <lineage>
        <taxon>Bacteria</taxon>
        <taxon>Bacillati</taxon>
        <taxon>Bacillota</taxon>
        <taxon>Bacilli</taxon>
        <taxon>Bacillales</taxon>
        <taxon>Bacillaceae</taxon>
        <taxon>Bacillus</taxon>
        <taxon>Bacillus cereus group</taxon>
    </lineage>
</organism>
<dbReference type="AlphaFoldDB" id="A0A9X6SSD5"/>
<comment type="caution">
    <text evidence="1">The sequence shown here is derived from an EMBL/GenBank/DDBJ whole genome shotgun (WGS) entry which is preliminary data.</text>
</comment>
<evidence type="ECO:0000313" key="2">
    <source>
        <dbReference type="Proteomes" id="UP000219922"/>
    </source>
</evidence>
<dbReference type="Proteomes" id="UP000219922">
    <property type="component" value="Unassembled WGS sequence"/>
</dbReference>
<proteinExistence type="predicted"/>
<dbReference type="RefSeq" id="WP_098007206.1">
    <property type="nucleotide sequence ID" value="NZ_NUJB01000041.1"/>
</dbReference>
<sequence>MEIRIENRPLTYHEKMKFHENHQEVMRAYEYYTKRRFMRFDVIVLEGLIKVAAPAQIISIIKQYSEHHKYSKNFTFFGYIEPIVKNQFRNKRGGKKQ</sequence>
<protein>
    <submittedName>
        <fullName evidence="1">Uncharacterized protein</fullName>
    </submittedName>
</protein>